<name>W5SLY1_9SPIR</name>
<reference evidence="1" key="1">
    <citation type="submission" date="2013-02" db="EMBL/GenBank/DDBJ databases">
        <title>Comparative genomics of Borrelia species.</title>
        <authorList>
            <person name="Schwan T.G."/>
            <person name="Raffel S.J."/>
            <person name="Porcella S.F."/>
        </authorList>
    </citation>
    <scope>NUCLEOTIDE SEQUENCE</scope>
    <source>
        <strain evidence="1">DOU</strain>
        <plasmid evidence="1">unnamed</plasmid>
    </source>
</reference>
<protein>
    <submittedName>
        <fullName evidence="1">Variable outer membrane protein</fullName>
    </submittedName>
</protein>
<geneLocation type="plasmid" evidence="1">
    <name>unnamed</name>
</geneLocation>
<sequence>MLSFWLAFKEEEKVANLVNGEVVIVVNKMLSTFTIAVRNRQE</sequence>
<dbReference type="HOGENOM" id="CLU_3248061_0_0_12"/>
<dbReference type="RefSeq" id="WP_241766305.1">
    <property type="nucleotide sequence ID" value="NZ_CP004342.1"/>
</dbReference>
<evidence type="ECO:0000313" key="1">
    <source>
        <dbReference type="EMBL" id="AHH07892.1"/>
    </source>
</evidence>
<proteinExistence type="predicted"/>
<gene>
    <name evidence="1" type="ORF">BCD_1826</name>
</gene>
<keyword evidence="1" id="KW-0614">Plasmid</keyword>
<dbReference type="EMBL" id="CP004342">
    <property type="protein sequence ID" value="AHH07892.1"/>
    <property type="molecule type" value="Genomic_DNA"/>
</dbReference>
<dbReference type="AlphaFoldDB" id="W5SLY1"/>
<accession>W5SLY1</accession>
<organism evidence="1">
    <name type="scientific">Borrelia crocidurae DOU</name>
    <dbReference type="NCBI Taxonomy" id="1293575"/>
    <lineage>
        <taxon>Bacteria</taxon>
        <taxon>Pseudomonadati</taxon>
        <taxon>Spirochaetota</taxon>
        <taxon>Spirochaetia</taxon>
        <taxon>Spirochaetales</taxon>
        <taxon>Borreliaceae</taxon>
        <taxon>Borrelia</taxon>
    </lineage>
</organism>